<evidence type="ECO:0000313" key="5">
    <source>
        <dbReference type="Proteomes" id="UP000318313"/>
    </source>
</evidence>
<evidence type="ECO:0000256" key="1">
    <source>
        <dbReference type="ARBA" id="ARBA00006987"/>
    </source>
</evidence>
<dbReference type="Pfam" id="PF07331">
    <property type="entry name" value="TctB"/>
    <property type="match status" value="1"/>
</dbReference>
<dbReference type="InterPro" id="IPR042100">
    <property type="entry name" value="Bug_dom1"/>
</dbReference>
<gene>
    <name evidence="4" type="ORF">Enr17x_08260</name>
</gene>
<dbReference type="InterPro" id="IPR005064">
    <property type="entry name" value="BUG"/>
</dbReference>
<feature type="transmembrane region" description="Helical" evidence="2">
    <location>
        <begin position="425"/>
        <end position="441"/>
    </location>
</feature>
<dbReference type="Gene3D" id="3.40.190.150">
    <property type="entry name" value="Bordetella uptake gene, domain 1"/>
    <property type="match status" value="1"/>
</dbReference>
<feature type="transmembrane region" description="Helical" evidence="2">
    <location>
        <begin position="448"/>
        <end position="466"/>
    </location>
</feature>
<dbReference type="CDD" id="cd07012">
    <property type="entry name" value="PBP2_Bug_TTT"/>
    <property type="match status" value="1"/>
</dbReference>
<dbReference type="PANTHER" id="PTHR42928:SF5">
    <property type="entry name" value="BLR1237 PROTEIN"/>
    <property type="match status" value="1"/>
</dbReference>
<accession>A0A518I6T4</accession>
<name>A0A518I6T4_9PLAN</name>
<keyword evidence="5" id="KW-1185">Reference proteome</keyword>
<evidence type="ECO:0000259" key="3">
    <source>
        <dbReference type="Pfam" id="PF07331"/>
    </source>
</evidence>
<dbReference type="AlphaFoldDB" id="A0A518I6T4"/>
<dbReference type="Gene3D" id="3.40.190.10">
    <property type="entry name" value="Periplasmic binding protein-like II"/>
    <property type="match status" value="1"/>
</dbReference>
<reference evidence="4 5" key="1">
    <citation type="submission" date="2019-03" db="EMBL/GenBank/DDBJ databases">
        <title>Deep-cultivation of Planctomycetes and their phenomic and genomic characterization uncovers novel biology.</title>
        <authorList>
            <person name="Wiegand S."/>
            <person name="Jogler M."/>
            <person name="Boedeker C."/>
            <person name="Pinto D."/>
            <person name="Vollmers J."/>
            <person name="Rivas-Marin E."/>
            <person name="Kohn T."/>
            <person name="Peeters S.H."/>
            <person name="Heuer A."/>
            <person name="Rast P."/>
            <person name="Oberbeckmann S."/>
            <person name="Bunk B."/>
            <person name="Jeske O."/>
            <person name="Meyerdierks A."/>
            <person name="Storesund J.E."/>
            <person name="Kallscheuer N."/>
            <person name="Luecker S."/>
            <person name="Lage O.M."/>
            <person name="Pohl T."/>
            <person name="Merkel B.J."/>
            <person name="Hornburger P."/>
            <person name="Mueller R.-W."/>
            <person name="Bruemmer F."/>
            <person name="Labrenz M."/>
            <person name="Spormann A.M."/>
            <person name="Op den Camp H."/>
            <person name="Overmann J."/>
            <person name="Amann R."/>
            <person name="Jetten M.S.M."/>
            <person name="Mascher T."/>
            <person name="Medema M.H."/>
            <person name="Devos D.P."/>
            <person name="Kaster A.-K."/>
            <person name="Ovreas L."/>
            <person name="Rohde M."/>
            <person name="Galperin M.Y."/>
            <person name="Jogler C."/>
        </authorList>
    </citation>
    <scope>NUCLEOTIDE SEQUENCE [LARGE SCALE GENOMIC DNA]</scope>
    <source>
        <strain evidence="4 5">Enr17</strain>
    </source>
</reference>
<protein>
    <submittedName>
        <fullName evidence="4">Tripartite tricarboxylate transporter family receptor</fullName>
    </submittedName>
</protein>
<organism evidence="4 5">
    <name type="scientific">Gimesia fumaroli</name>
    <dbReference type="NCBI Taxonomy" id="2527976"/>
    <lineage>
        <taxon>Bacteria</taxon>
        <taxon>Pseudomonadati</taxon>
        <taxon>Planctomycetota</taxon>
        <taxon>Planctomycetia</taxon>
        <taxon>Planctomycetales</taxon>
        <taxon>Planctomycetaceae</taxon>
        <taxon>Gimesia</taxon>
    </lineage>
</organism>
<evidence type="ECO:0000313" key="4">
    <source>
        <dbReference type="EMBL" id="QDV48812.1"/>
    </source>
</evidence>
<evidence type="ECO:0000256" key="2">
    <source>
        <dbReference type="SAM" id="Phobius"/>
    </source>
</evidence>
<dbReference type="KEGG" id="gfm:Enr17x_08260"/>
<proteinExistence type="inferred from homology"/>
<comment type="similarity">
    <text evidence="1">Belongs to the UPF0065 (bug) family.</text>
</comment>
<dbReference type="Proteomes" id="UP000318313">
    <property type="component" value="Chromosome"/>
</dbReference>
<dbReference type="EMBL" id="CP037452">
    <property type="protein sequence ID" value="QDV48812.1"/>
    <property type="molecule type" value="Genomic_DNA"/>
</dbReference>
<dbReference type="InterPro" id="IPR009936">
    <property type="entry name" value="DUF1468"/>
</dbReference>
<keyword evidence="2" id="KW-0472">Membrane</keyword>
<dbReference type="PANTHER" id="PTHR42928">
    <property type="entry name" value="TRICARBOXYLATE-BINDING PROTEIN"/>
    <property type="match status" value="1"/>
</dbReference>
<keyword evidence="2" id="KW-1133">Transmembrane helix</keyword>
<keyword evidence="2" id="KW-0812">Transmembrane</keyword>
<feature type="transmembrane region" description="Helical" evidence="2">
    <location>
        <begin position="402"/>
        <end position="419"/>
    </location>
</feature>
<dbReference type="SUPFAM" id="SSF53850">
    <property type="entry name" value="Periplasmic binding protein-like II"/>
    <property type="match status" value="1"/>
</dbReference>
<keyword evidence="4" id="KW-0675">Receptor</keyword>
<sequence>MTADFFQKNIMESISGTELMNQNALTYTTLRFRPLLLCLILFSGCASESVEDYPDRPITIICPWSVGGATDRTSRQVAVFLEQELGVPVNVINATGGRGVTGHSRGLNARPDGYTLAVITGELNMLHWQDLTSLTYQDAIPIISLVDGAAAVFVKDNSPFQNMQELQDYVKQNPGKLTATGTASGGIWHLALAGWLDFSGLNAEDIKWIPMNGAGPSLQELASGGVDLVCCSLPEAKTLFESGQVRCLGVMTEEPLPEFKDVPTFKSQGMDWSISGWNGLALPVDTPQPIVEKISNAMKKITSGEATLQGKTFPELMTAAGLSTRYRADEEFAGFLKSNDQTLGKLLTSDAFQQMSSRGTGPLVFPAMLAFASCVILVCLAVQKKVHALAPDVSSETVTSQGIVNTILVLLGIVAYLLFAEKLGFILTAGTILFLLLWKFGTRWWMSALIVLCFIPGIYTLFAQLLRVPLPRGLLGW</sequence>
<feature type="domain" description="DUF1468" evidence="3">
    <location>
        <begin position="351"/>
        <end position="471"/>
    </location>
</feature>
<feature type="transmembrane region" description="Helical" evidence="2">
    <location>
        <begin position="363"/>
        <end position="382"/>
    </location>
</feature>
<dbReference type="Pfam" id="PF03401">
    <property type="entry name" value="TctC"/>
    <property type="match status" value="1"/>
</dbReference>